<dbReference type="EMBL" id="QVLV01000029">
    <property type="protein sequence ID" value="RGE56146.1"/>
    <property type="molecule type" value="Genomic_DNA"/>
</dbReference>
<feature type="transmembrane region" description="Helical" evidence="1">
    <location>
        <begin position="19"/>
        <end position="41"/>
    </location>
</feature>
<dbReference type="InterPro" id="IPR014198">
    <property type="entry name" value="Spore_III_AB"/>
</dbReference>
<proteinExistence type="predicted"/>
<dbReference type="AlphaFoldDB" id="A0A3E3ILJ8"/>
<comment type="caution">
    <text evidence="3">The sequence shown here is derived from an EMBL/GenBank/DDBJ whole genome shotgun (WGS) entry which is preliminary data.</text>
</comment>
<organism evidence="3 5">
    <name type="scientific">Eisenbergiella massiliensis</name>
    <dbReference type="NCBI Taxonomy" id="1720294"/>
    <lineage>
        <taxon>Bacteria</taxon>
        <taxon>Bacillati</taxon>
        <taxon>Bacillota</taxon>
        <taxon>Clostridia</taxon>
        <taxon>Lachnospirales</taxon>
        <taxon>Lachnospiraceae</taxon>
        <taxon>Eisenbergiella</taxon>
    </lineage>
</organism>
<keyword evidence="1" id="KW-0812">Transmembrane</keyword>
<dbReference type="Pfam" id="PF09548">
    <property type="entry name" value="Spore_III_AB"/>
    <property type="match status" value="1"/>
</dbReference>
<reference evidence="3 5" key="1">
    <citation type="submission" date="2018-08" db="EMBL/GenBank/DDBJ databases">
        <title>A genome reference for cultivated species of the human gut microbiota.</title>
        <authorList>
            <person name="Zou Y."/>
            <person name="Xue W."/>
            <person name="Luo G."/>
        </authorList>
    </citation>
    <scope>NUCLEOTIDE SEQUENCE [LARGE SCALE GENOMIC DNA]</scope>
    <source>
        <strain evidence="3 5">AF26-4BH</strain>
        <strain evidence="2">TF05-5AC</strain>
    </source>
</reference>
<evidence type="ECO:0000313" key="2">
    <source>
        <dbReference type="EMBL" id="RGE56146.1"/>
    </source>
</evidence>
<evidence type="ECO:0000313" key="5">
    <source>
        <dbReference type="Proteomes" id="UP000261166"/>
    </source>
</evidence>
<dbReference type="Proteomes" id="UP000260812">
    <property type="component" value="Unassembled WGS sequence"/>
</dbReference>
<dbReference type="Proteomes" id="UP000261166">
    <property type="component" value="Unassembled WGS sequence"/>
</dbReference>
<accession>A0A3E3ILJ8</accession>
<keyword evidence="1" id="KW-0472">Membrane</keyword>
<dbReference type="PROSITE" id="PS51257">
    <property type="entry name" value="PROKAR_LIPOPROTEIN"/>
    <property type="match status" value="1"/>
</dbReference>
<sequence length="191" mass="21012">MCGGCRTGRRKEASGREGAMLKLTGALLLVMGCAGFGLCMCRDMEKHVAQLRQLARAFTMLESEVGYSRATLPEGMIRVGNRLHTELGDCFIRMGKRAQEQSGSSFQTVWQEEMPSWLKTTCLDAREKELLLSFPGFTGFVDGQMQLISLEQFVKELSHAQEKAGKEAESRKKAVLSVSTAGGLLMAILLI</sequence>
<dbReference type="EMBL" id="QVLU01000022">
    <property type="protein sequence ID" value="RGE67965.1"/>
    <property type="molecule type" value="Genomic_DNA"/>
</dbReference>
<dbReference type="OrthoDB" id="1779801at2"/>
<evidence type="ECO:0000256" key="1">
    <source>
        <dbReference type="SAM" id="Phobius"/>
    </source>
</evidence>
<keyword evidence="1" id="KW-1133">Transmembrane helix</keyword>
<evidence type="ECO:0000313" key="4">
    <source>
        <dbReference type="Proteomes" id="UP000260812"/>
    </source>
</evidence>
<keyword evidence="4" id="KW-1185">Reference proteome</keyword>
<evidence type="ECO:0008006" key="6">
    <source>
        <dbReference type="Google" id="ProtNLM"/>
    </source>
</evidence>
<evidence type="ECO:0000313" key="3">
    <source>
        <dbReference type="EMBL" id="RGE67965.1"/>
    </source>
</evidence>
<gene>
    <name evidence="3" type="ORF">DWY69_21470</name>
    <name evidence="2" type="ORF">DXC51_25615</name>
</gene>
<protein>
    <recommendedName>
        <fullName evidence="6">Stage III sporulation protein AB</fullName>
    </recommendedName>
</protein>
<name>A0A3E3ILJ8_9FIRM</name>